<feature type="transmembrane region" description="Helical" evidence="10">
    <location>
        <begin position="649"/>
        <end position="667"/>
    </location>
</feature>
<protein>
    <recommendedName>
        <fullName evidence="13">OPT family small oligopeptide transporter</fullName>
    </recommendedName>
</protein>
<evidence type="ECO:0000256" key="7">
    <source>
        <dbReference type="ARBA" id="ARBA00022989"/>
    </source>
</evidence>
<evidence type="ECO:0000313" key="12">
    <source>
        <dbReference type="Proteomes" id="UP001150538"/>
    </source>
</evidence>
<evidence type="ECO:0008006" key="13">
    <source>
        <dbReference type="Google" id="ProtNLM"/>
    </source>
</evidence>
<name>A0A9W8A6Y8_9FUNG</name>
<keyword evidence="7 10" id="KW-1133">Transmembrane helix</keyword>
<evidence type="ECO:0000256" key="4">
    <source>
        <dbReference type="ARBA" id="ARBA00022692"/>
    </source>
</evidence>
<feature type="transmembrane region" description="Helical" evidence="10">
    <location>
        <begin position="413"/>
        <end position="435"/>
    </location>
</feature>
<dbReference type="GO" id="GO:0015031">
    <property type="term" value="P:protein transport"/>
    <property type="evidence" value="ECO:0007669"/>
    <property type="project" value="UniProtKB-KW"/>
</dbReference>
<keyword evidence="12" id="KW-1185">Reference proteome</keyword>
<dbReference type="OrthoDB" id="9986677at2759"/>
<keyword evidence="3" id="KW-0813">Transport</keyword>
<keyword evidence="6" id="KW-0653">Protein transport</keyword>
<feature type="transmembrane region" description="Helical" evidence="10">
    <location>
        <begin position="120"/>
        <end position="142"/>
    </location>
</feature>
<dbReference type="PANTHER" id="PTHR22601">
    <property type="entry name" value="ISP4 LIKE PROTEIN"/>
    <property type="match status" value="1"/>
</dbReference>
<feature type="transmembrane region" description="Helical" evidence="10">
    <location>
        <begin position="725"/>
        <end position="747"/>
    </location>
</feature>
<proteinExistence type="inferred from homology"/>
<feature type="transmembrane region" description="Helical" evidence="10">
    <location>
        <begin position="580"/>
        <end position="602"/>
    </location>
</feature>
<reference evidence="11" key="1">
    <citation type="submission" date="2022-07" db="EMBL/GenBank/DDBJ databases">
        <title>Phylogenomic reconstructions and comparative analyses of Kickxellomycotina fungi.</title>
        <authorList>
            <person name="Reynolds N.K."/>
            <person name="Stajich J.E."/>
            <person name="Barry K."/>
            <person name="Grigoriev I.V."/>
            <person name="Crous P."/>
            <person name="Smith M.E."/>
        </authorList>
    </citation>
    <scope>NUCLEOTIDE SEQUENCE</scope>
    <source>
        <strain evidence="11">NBRC 100468</strain>
    </source>
</reference>
<feature type="transmembrane region" description="Helical" evidence="10">
    <location>
        <begin position="499"/>
        <end position="519"/>
    </location>
</feature>
<feature type="compositionally biased region" description="Basic and acidic residues" evidence="9">
    <location>
        <begin position="1"/>
        <end position="16"/>
    </location>
</feature>
<evidence type="ECO:0000256" key="10">
    <source>
        <dbReference type="SAM" id="Phobius"/>
    </source>
</evidence>
<dbReference type="Proteomes" id="UP001150538">
    <property type="component" value="Unassembled WGS sequence"/>
</dbReference>
<dbReference type="NCBIfam" id="TIGR00728">
    <property type="entry name" value="OPT_sfam"/>
    <property type="match status" value="1"/>
</dbReference>
<evidence type="ECO:0000256" key="2">
    <source>
        <dbReference type="ARBA" id="ARBA00008807"/>
    </source>
</evidence>
<dbReference type="EMBL" id="JANBPU010000013">
    <property type="protein sequence ID" value="KAJ1920439.1"/>
    <property type="molecule type" value="Genomic_DNA"/>
</dbReference>
<feature type="transmembrane region" description="Helical" evidence="10">
    <location>
        <begin position="265"/>
        <end position="291"/>
    </location>
</feature>
<evidence type="ECO:0000256" key="5">
    <source>
        <dbReference type="ARBA" id="ARBA00022856"/>
    </source>
</evidence>
<feature type="transmembrane region" description="Helical" evidence="10">
    <location>
        <begin position="197"/>
        <end position="217"/>
    </location>
</feature>
<organism evidence="11 12">
    <name type="scientific">Mycoemilia scoparia</name>
    <dbReference type="NCBI Taxonomy" id="417184"/>
    <lineage>
        <taxon>Eukaryota</taxon>
        <taxon>Fungi</taxon>
        <taxon>Fungi incertae sedis</taxon>
        <taxon>Zoopagomycota</taxon>
        <taxon>Kickxellomycotina</taxon>
        <taxon>Kickxellomycetes</taxon>
        <taxon>Kickxellales</taxon>
        <taxon>Kickxellaceae</taxon>
        <taxon>Mycoemilia</taxon>
    </lineage>
</organism>
<comment type="caution">
    <text evidence="11">The sequence shown here is derived from an EMBL/GenBank/DDBJ whole genome shotgun (WGS) entry which is preliminary data.</text>
</comment>
<keyword evidence="5" id="KW-0571">Peptide transport</keyword>
<gene>
    <name evidence="11" type="ORF">H4219_001276</name>
</gene>
<evidence type="ECO:0000256" key="1">
    <source>
        <dbReference type="ARBA" id="ARBA00004141"/>
    </source>
</evidence>
<feature type="transmembrane region" description="Helical" evidence="10">
    <location>
        <begin position="470"/>
        <end position="493"/>
    </location>
</feature>
<feature type="region of interest" description="Disordered" evidence="9">
    <location>
        <begin position="1"/>
        <end position="34"/>
    </location>
</feature>
<dbReference type="InterPro" id="IPR004813">
    <property type="entry name" value="OPT"/>
</dbReference>
<evidence type="ECO:0000256" key="9">
    <source>
        <dbReference type="SAM" id="MobiDB-lite"/>
    </source>
</evidence>
<keyword evidence="8 10" id="KW-0472">Membrane</keyword>
<evidence type="ECO:0000256" key="3">
    <source>
        <dbReference type="ARBA" id="ARBA00022448"/>
    </source>
</evidence>
<accession>A0A9W8A6Y8</accession>
<evidence type="ECO:0000256" key="8">
    <source>
        <dbReference type="ARBA" id="ARBA00023136"/>
    </source>
</evidence>
<dbReference type="GO" id="GO:0035673">
    <property type="term" value="F:oligopeptide transmembrane transporter activity"/>
    <property type="evidence" value="ECO:0007669"/>
    <property type="project" value="InterPro"/>
</dbReference>
<comment type="similarity">
    <text evidence="2">Belongs to the oligopeptide OPT transporter family.</text>
</comment>
<feature type="transmembrane region" description="Helical" evidence="10">
    <location>
        <begin position="223"/>
        <end position="245"/>
    </location>
</feature>
<dbReference type="AlphaFoldDB" id="A0A9W8A6Y8"/>
<dbReference type="NCBIfam" id="TIGR00727">
    <property type="entry name" value="ISP4_OPT"/>
    <property type="match status" value="1"/>
</dbReference>
<keyword evidence="4 10" id="KW-0812">Transmembrane</keyword>
<feature type="transmembrane region" description="Helical" evidence="10">
    <location>
        <begin position="343"/>
        <end position="362"/>
    </location>
</feature>
<comment type="subcellular location">
    <subcellularLocation>
        <location evidence="1">Membrane</location>
        <topology evidence="1">Multi-pass membrane protein</topology>
    </subcellularLocation>
</comment>
<dbReference type="InterPro" id="IPR004648">
    <property type="entry name" value="Oligpept_transpt"/>
</dbReference>
<sequence length="771" mass="87414">MSHEKHSEGSNEHPFPEPDVINNGEKRDVADQEDEFDAFVKEHRHYVQTHQSSPSFDQEGIADEKKLEDDSPYETVRATVSNTDDPTLPSFTFRALVIGLIFCAALSFVNQFFWFRENPISIGGFVVQLLSYPVGVLMSYTLPKRKFRTFGWEWTLNPGPFSVKEHVVASIIATAGSSTAYAIDIVTVKRMYYKSDIGFGVSVLLMLTTQVLGYSISGLARRFLVYPAAMIWPTTLVQVSLFRAFHDVKPLHDSTTGRRRMTRTLFFGLVFLASFIWYWVPGYLMTVLSMFPFLCLVAPNNLIANQLGDGLSGLGMFSFTLDWSMISNGYIGSPIAAPLWSAFNVIAGFAIVMWLLVPIGYYKNVWDSAKLPIYTAQLFNSTGQPYIVQEVLTSDLRLDLDAYEKVGPPQMTFAFALTYGFGFLVITAVITHIVLHYGPEIWARIKEIRKPIVADDVHARLMKNYSEVPIWWYLCLFVVMFVLSVVLCEVFNFLPWWGLILSLAIAAIFTIPVGIIQAVSNIQPGLNLITELICGYMLPGDPIANVTFKTFGYISMYQALSLTADQKLGHYMKIPPRHMFMAQLIGTVVAIFVQLAVAFWLMDTVKDMCVVKHGNNWTCIQAQTYFSASVIWGLIGPARAFGKGSDYGVLYWMFLIGAVLPIPFWLLSRKFPGSKIWRNVNIPVMLSAIGYLPPAATQDYPMWFFWCLVFNYFIHRWRNDWWRKYAFTFSAGMDAGVAVTTIIIFFATQNTSLKWWGNNYHCNLSDQPYQT</sequence>
<dbReference type="Pfam" id="PF03169">
    <property type="entry name" value="OPT"/>
    <property type="match status" value="1"/>
</dbReference>
<feature type="transmembrane region" description="Helical" evidence="10">
    <location>
        <begin position="95"/>
        <end position="114"/>
    </location>
</feature>
<dbReference type="GO" id="GO:0016020">
    <property type="term" value="C:membrane"/>
    <property type="evidence" value="ECO:0007669"/>
    <property type="project" value="UniProtKB-SubCell"/>
</dbReference>
<evidence type="ECO:0000313" key="11">
    <source>
        <dbReference type="EMBL" id="KAJ1920439.1"/>
    </source>
</evidence>
<evidence type="ECO:0000256" key="6">
    <source>
        <dbReference type="ARBA" id="ARBA00022927"/>
    </source>
</evidence>